<dbReference type="GO" id="GO:0051382">
    <property type="term" value="P:kinetochore assembly"/>
    <property type="evidence" value="ECO:0007669"/>
    <property type="project" value="InterPro"/>
</dbReference>
<evidence type="ECO:0000259" key="6">
    <source>
        <dbReference type="Pfam" id="PF11699"/>
    </source>
</evidence>
<dbReference type="GO" id="GO:0051315">
    <property type="term" value="P:attachment of mitotic spindle microtubules to kinetochore"/>
    <property type="evidence" value="ECO:0007669"/>
    <property type="project" value="TreeGrafter"/>
</dbReference>
<keyword evidence="9" id="KW-1185">Reference proteome</keyword>
<evidence type="ECO:0000313" key="9">
    <source>
        <dbReference type="Proteomes" id="UP000240883"/>
    </source>
</evidence>
<keyword evidence="4" id="KW-0539">Nucleus</keyword>
<sequence>MPPNRKRENRENQFYDVGVQGRKTGITLEDRGLRDEYGLEPISGIFSSPEKSPPKRATGGRQTGGTVTESESMDIQENDKANVIATSGSVPDLATSAQLLRNNRTHFPPPRSRSPIKTALGSSPRRHSSMVPRLPSSDVPSSPAPAASTTAVSRRLEFEQEEDTSLQETPALSGSGQRRGKRSIYSVEPSPSRAHSVAYDESMVQEEIAVNDESGLDTELPEQTLAEIGNDSIAGADAAEPFLGAEESEVVSEPPEPPEPPKQPAKRGRKRKSDAVEAPAEVSEVASEPPESPRQPAKRGRKRKSDAVEAPAEDEPTAGRPRKRGAAAAQASLPQKKGKKAADDATTTQQRRSKRVSDVASEEPSNVEESAVDVSEQIEEPPAKPKSRGRPPKAKSKPEDTAPAKEKAAPVKEKAALAKQKVAPVKEKPEVPAFKKPNPATKKPKAKADAEAGEKDPKTSEAEPGRLVDAYGKPLSKAELDKMSTTSAGSRYGRGRQLSVYRELDPDNVARIGRTGRHRVAPIDFWKNDKINYDHQGGMQSIVRNENQEPVPVKKGSRGKGRRRTLTVVEEEQELDPWEEEDGVFTGEYREFDPINEVVTDAIIEDKVAWAVKGINPVDVPDASFRFTKLASAGQQEAFFAWGFIELKPDQMKRTKNSRRMHMVFHVHAGAVEVKMHDNEFSVHKGGVFQVPRGEFQSFTCLFSSPSFIATISASSMDILHSWHAFSFGLKRRYVIISTHPVLVCTQQQRL</sequence>
<dbReference type="SUPFAM" id="SSF51182">
    <property type="entry name" value="RmlC-like cupins"/>
    <property type="match status" value="1"/>
</dbReference>
<dbReference type="AlphaFoldDB" id="A0A2T2NSG7"/>
<dbReference type="PANTHER" id="PTHR16684:SF11">
    <property type="entry name" value="CENTROMERE PROTEIN C"/>
    <property type="match status" value="1"/>
</dbReference>
<feature type="domain" description="Mif2/CENP-C cupin" evidence="6">
    <location>
        <begin position="636"/>
        <end position="698"/>
    </location>
</feature>
<dbReference type="InterPro" id="IPR025974">
    <property type="entry name" value="Mif2/CENP-C_cupin"/>
</dbReference>
<dbReference type="PANTHER" id="PTHR16684">
    <property type="entry name" value="CENTROMERE PROTEIN C"/>
    <property type="match status" value="1"/>
</dbReference>
<feature type="domain" description="Mif2 N-terminal" evidence="7">
    <location>
        <begin position="14"/>
        <end position="158"/>
    </location>
</feature>
<feature type="compositionally biased region" description="Basic residues" evidence="5">
    <location>
        <begin position="385"/>
        <end position="395"/>
    </location>
</feature>
<keyword evidence="3" id="KW-0238">DNA-binding</keyword>
<evidence type="ECO:0000256" key="4">
    <source>
        <dbReference type="ARBA" id="ARBA00023242"/>
    </source>
</evidence>
<evidence type="ECO:0000313" key="8">
    <source>
        <dbReference type="EMBL" id="PSN68382.1"/>
    </source>
</evidence>
<feature type="compositionally biased region" description="Low complexity" evidence="5">
    <location>
        <begin position="276"/>
        <end position="289"/>
    </location>
</feature>
<gene>
    <name evidence="8" type="ORF">BS50DRAFT_587562</name>
</gene>
<reference evidence="8 9" key="1">
    <citation type="journal article" date="2018" name="Front. Microbiol.">
        <title>Genome-Wide Analysis of Corynespora cassiicola Leaf Fall Disease Putative Effectors.</title>
        <authorList>
            <person name="Lopez D."/>
            <person name="Ribeiro S."/>
            <person name="Label P."/>
            <person name="Fumanal B."/>
            <person name="Venisse J.S."/>
            <person name="Kohler A."/>
            <person name="de Oliveira R.R."/>
            <person name="Labutti K."/>
            <person name="Lipzen A."/>
            <person name="Lail K."/>
            <person name="Bauer D."/>
            <person name="Ohm R.A."/>
            <person name="Barry K.W."/>
            <person name="Spatafora J."/>
            <person name="Grigoriev I.V."/>
            <person name="Martin F.M."/>
            <person name="Pujade-Renaud V."/>
        </authorList>
    </citation>
    <scope>NUCLEOTIDE SEQUENCE [LARGE SCALE GENOMIC DNA]</scope>
    <source>
        <strain evidence="8 9">Philippines</strain>
    </source>
</reference>
<dbReference type="GO" id="GO:0019237">
    <property type="term" value="F:centromeric DNA binding"/>
    <property type="evidence" value="ECO:0007669"/>
    <property type="project" value="InterPro"/>
</dbReference>
<dbReference type="GO" id="GO:0005634">
    <property type="term" value="C:nucleus"/>
    <property type="evidence" value="ECO:0007669"/>
    <property type="project" value="UniProtKB-SubCell"/>
</dbReference>
<dbReference type="InterPro" id="IPR028929">
    <property type="entry name" value="Mif2_N"/>
</dbReference>
<feature type="region of interest" description="Disordered" evidence="5">
    <location>
        <begin position="40"/>
        <end position="80"/>
    </location>
</feature>
<proteinExistence type="inferred from homology"/>
<dbReference type="STRING" id="1448308.A0A2T2NSG7"/>
<dbReference type="InterPro" id="IPR028386">
    <property type="entry name" value="CENP-C/Mif2/cnp3"/>
</dbReference>
<dbReference type="OrthoDB" id="1939643at2759"/>
<comment type="subcellular location">
    <subcellularLocation>
        <location evidence="1">Nucleus</location>
    </subcellularLocation>
</comment>
<comment type="similarity">
    <text evidence="2">Belongs to the CENP-C/MIF2 family.</text>
</comment>
<dbReference type="EMBL" id="KZ678134">
    <property type="protein sequence ID" value="PSN68382.1"/>
    <property type="molecule type" value="Genomic_DNA"/>
</dbReference>
<evidence type="ECO:0000256" key="3">
    <source>
        <dbReference type="ARBA" id="ARBA00023125"/>
    </source>
</evidence>
<feature type="compositionally biased region" description="Basic and acidic residues" evidence="5">
    <location>
        <begin position="446"/>
        <end position="466"/>
    </location>
</feature>
<evidence type="ECO:0000256" key="1">
    <source>
        <dbReference type="ARBA" id="ARBA00004123"/>
    </source>
</evidence>
<dbReference type="InterPro" id="IPR011051">
    <property type="entry name" value="RmlC_Cupin_sf"/>
</dbReference>
<dbReference type="InterPro" id="IPR014710">
    <property type="entry name" value="RmlC-like_jellyroll"/>
</dbReference>
<dbReference type="Gene3D" id="2.60.120.10">
    <property type="entry name" value="Jelly Rolls"/>
    <property type="match status" value="1"/>
</dbReference>
<feature type="compositionally biased region" description="Polar residues" evidence="5">
    <location>
        <begin position="166"/>
        <end position="176"/>
    </location>
</feature>
<feature type="compositionally biased region" description="Low complexity" evidence="5">
    <location>
        <begin position="135"/>
        <end position="153"/>
    </location>
</feature>
<feature type="compositionally biased region" description="Pro residues" evidence="5">
    <location>
        <begin position="254"/>
        <end position="263"/>
    </location>
</feature>
<feature type="compositionally biased region" description="Low complexity" evidence="5">
    <location>
        <begin position="432"/>
        <end position="441"/>
    </location>
</feature>
<dbReference type="Pfam" id="PF15624">
    <property type="entry name" value="Mif2_N"/>
    <property type="match status" value="1"/>
</dbReference>
<dbReference type="GO" id="GO:0000776">
    <property type="term" value="C:kinetochore"/>
    <property type="evidence" value="ECO:0007669"/>
    <property type="project" value="InterPro"/>
</dbReference>
<dbReference type="Proteomes" id="UP000240883">
    <property type="component" value="Unassembled WGS sequence"/>
</dbReference>
<evidence type="ECO:0000259" key="7">
    <source>
        <dbReference type="Pfam" id="PF15624"/>
    </source>
</evidence>
<feature type="compositionally biased region" description="Basic and acidic residues" evidence="5">
    <location>
        <begin position="396"/>
        <end position="416"/>
    </location>
</feature>
<protein>
    <recommendedName>
        <fullName evidence="10">Mif2/CENP-C cupin domain-containing protein</fullName>
    </recommendedName>
</protein>
<dbReference type="Pfam" id="PF11699">
    <property type="entry name" value="CENP-C_C"/>
    <property type="match status" value="1"/>
</dbReference>
<dbReference type="GO" id="GO:0051455">
    <property type="term" value="P:spindle attachment to meiosis I kinetochore"/>
    <property type="evidence" value="ECO:0007669"/>
    <property type="project" value="TreeGrafter"/>
</dbReference>
<name>A0A2T2NSG7_CORCC</name>
<organism evidence="8 9">
    <name type="scientific">Corynespora cassiicola Philippines</name>
    <dbReference type="NCBI Taxonomy" id="1448308"/>
    <lineage>
        <taxon>Eukaryota</taxon>
        <taxon>Fungi</taxon>
        <taxon>Dikarya</taxon>
        <taxon>Ascomycota</taxon>
        <taxon>Pezizomycotina</taxon>
        <taxon>Dothideomycetes</taxon>
        <taxon>Pleosporomycetidae</taxon>
        <taxon>Pleosporales</taxon>
        <taxon>Corynesporascaceae</taxon>
        <taxon>Corynespora</taxon>
    </lineage>
</organism>
<evidence type="ECO:0008006" key="10">
    <source>
        <dbReference type="Google" id="ProtNLM"/>
    </source>
</evidence>
<evidence type="ECO:0000256" key="5">
    <source>
        <dbReference type="SAM" id="MobiDB-lite"/>
    </source>
</evidence>
<accession>A0A2T2NSG7</accession>
<feature type="region of interest" description="Disordered" evidence="5">
    <location>
        <begin position="94"/>
        <end position="473"/>
    </location>
</feature>
<evidence type="ECO:0000256" key="2">
    <source>
        <dbReference type="ARBA" id="ARBA00010291"/>
    </source>
</evidence>